<dbReference type="InterPro" id="IPR003156">
    <property type="entry name" value="DHHA1_dom"/>
</dbReference>
<evidence type="ECO:0000259" key="2">
    <source>
        <dbReference type="Pfam" id="PF02272"/>
    </source>
</evidence>
<keyword evidence="4" id="KW-1185">Reference proteome</keyword>
<dbReference type="AlphaFoldDB" id="A0A7W5DP40"/>
<dbReference type="EC" id="3.1.13.3" evidence="3"/>
<dbReference type="Pfam" id="PF01368">
    <property type="entry name" value="DHH"/>
    <property type="match status" value="1"/>
</dbReference>
<accession>A0A7W5DP40</accession>
<sequence>MLSKIIAESLITDTRQYIENANNIIIITHISPDGDAMGSALGVYHFLSSLNKKASIVVPNKFASFFNWMPAATDIFIYEVQEEKINQLISVADLIIMTDFNTLSRIGALQEIIEKFTGDKILIDHHRNPDLNIANIIISYPHISSTSEIVFRLIYRMGFSETMNNCCATSIYTGMMTDTGAFTFNSNNPEIYFIISELLTKGIDKDQIYNNIYNTYSADRLRLMGYALTAKMEVLDEYKTAIITLTADELEHYNYQEGDTEGFVNLPLSIKGVVCSILIKENTTHVKLSFRSRGSFPVNLIASNYFHGGGHINAAGGESYESINQTFKRVKEILPLYKEQLNSID</sequence>
<reference evidence="3 4" key="1">
    <citation type="submission" date="2020-08" db="EMBL/GenBank/DDBJ databases">
        <title>Genomic Encyclopedia of Type Strains, Phase IV (KMG-IV): sequencing the most valuable type-strain genomes for metagenomic binning, comparative biology and taxonomic classification.</title>
        <authorList>
            <person name="Goeker M."/>
        </authorList>
    </citation>
    <scope>NUCLEOTIDE SEQUENCE [LARGE SCALE GENOMIC DNA]</scope>
    <source>
        <strain evidence="3 4">DSM 27471</strain>
    </source>
</reference>
<dbReference type="InterPro" id="IPR038763">
    <property type="entry name" value="DHH_sf"/>
</dbReference>
<gene>
    <name evidence="3" type="ORF">FHX64_000657</name>
</gene>
<dbReference type="GO" id="GO:0003676">
    <property type="term" value="F:nucleic acid binding"/>
    <property type="evidence" value="ECO:0007669"/>
    <property type="project" value="InterPro"/>
</dbReference>
<evidence type="ECO:0000313" key="3">
    <source>
        <dbReference type="EMBL" id="MBB3186494.1"/>
    </source>
</evidence>
<dbReference type="InterPro" id="IPR001667">
    <property type="entry name" value="DDH_dom"/>
</dbReference>
<organism evidence="3 4">
    <name type="scientific">Microbacter margulisiae</name>
    <dbReference type="NCBI Taxonomy" id="1350067"/>
    <lineage>
        <taxon>Bacteria</taxon>
        <taxon>Pseudomonadati</taxon>
        <taxon>Bacteroidota</taxon>
        <taxon>Bacteroidia</taxon>
        <taxon>Bacteroidales</taxon>
        <taxon>Porphyromonadaceae</taxon>
        <taxon>Microbacter</taxon>
    </lineage>
</organism>
<dbReference type="EC" id="3.1.3.7" evidence="3"/>
<dbReference type="Gene3D" id="3.90.1640.10">
    <property type="entry name" value="inorganic pyrophosphatase (n-terminal core)"/>
    <property type="match status" value="1"/>
</dbReference>
<keyword evidence="3" id="KW-0378">Hydrolase</keyword>
<dbReference type="Proteomes" id="UP000544222">
    <property type="component" value="Unassembled WGS sequence"/>
</dbReference>
<evidence type="ECO:0000259" key="1">
    <source>
        <dbReference type="Pfam" id="PF01368"/>
    </source>
</evidence>
<evidence type="ECO:0000313" key="4">
    <source>
        <dbReference type="Proteomes" id="UP000544222"/>
    </source>
</evidence>
<proteinExistence type="predicted"/>
<dbReference type="Pfam" id="PF02272">
    <property type="entry name" value="DHHA1"/>
    <property type="match status" value="1"/>
</dbReference>
<dbReference type="GO" id="GO:0008441">
    <property type="term" value="F:3'(2'),5'-bisphosphate nucleotidase activity"/>
    <property type="evidence" value="ECO:0007669"/>
    <property type="project" value="UniProtKB-EC"/>
</dbReference>
<dbReference type="SUPFAM" id="SSF64182">
    <property type="entry name" value="DHH phosphoesterases"/>
    <property type="match status" value="1"/>
</dbReference>
<feature type="domain" description="DDH" evidence="1">
    <location>
        <begin position="23"/>
        <end position="175"/>
    </location>
</feature>
<comment type="caution">
    <text evidence="3">The sequence shown here is derived from an EMBL/GenBank/DDBJ whole genome shotgun (WGS) entry which is preliminary data.</text>
</comment>
<dbReference type="PANTHER" id="PTHR47618">
    <property type="entry name" value="BIFUNCTIONAL OLIGORIBONUCLEASE AND PAP PHOSPHATASE NRNA"/>
    <property type="match status" value="1"/>
</dbReference>
<dbReference type="InterPro" id="IPR051319">
    <property type="entry name" value="Oligoribo/pAp-PDE_c-di-AMP_PDE"/>
</dbReference>
<feature type="domain" description="DHHA1" evidence="2">
    <location>
        <begin position="252"/>
        <end position="333"/>
    </location>
</feature>
<protein>
    <submittedName>
        <fullName evidence="3">Phosphoesterase RecJ-like protein</fullName>
        <ecNumber evidence="3">3.1.13.3</ecNumber>
        <ecNumber evidence="3">3.1.3.7</ecNumber>
    </submittedName>
</protein>
<dbReference type="Gene3D" id="3.10.310.30">
    <property type="match status" value="1"/>
</dbReference>
<dbReference type="RefSeq" id="WP_183412385.1">
    <property type="nucleotide sequence ID" value="NZ_JACHYB010000001.1"/>
</dbReference>
<dbReference type="PANTHER" id="PTHR47618:SF1">
    <property type="entry name" value="BIFUNCTIONAL OLIGORIBONUCLEASE AND PAP PHOSPHATASE NRNA"/>
    <property type="match status" value="1"/>
</dbReference>
<name>A0A7W5DP40_9PORP</name>
<dbReference type="EMBL" id="JACHYB010000001">
    <property type="protein sequence ID" value="MBB3186494.1"/>
    <property type="molecule type" value="Genomic_DNA"/>
</dbReference>